<keyword evidence="1" id="KW-0472">Membrane</keyword>
<dbReference type="PANTHER" id="PTHR36424">
    <property type="entry name" value="PHEROMONE-REGULATED MEMBRANE PROTEIN 6"/>
    <property type="match status" value="1"/>
</dbReference>
<proteinExistence type="predicted"/>
<protein>
    <submittedName>
        <fullName evidence="2">Uncharacterized protein</fullName>
    </submittedName>
</protein>
<gene>
    <name evidence="2" type="primary">NCAS0G04230</name>
    <name evidence="2" type="ordered locus">NCAS_0G04230</name>
</gene>
<evidence type="ECO:0000313" key="3">
    <source>
        <dbReference type="Proteomes" id="UP000001640"/>
    </source>
</evidence>
<dbReference type="EMBL" id="HE576758">
    <property type="protein sequence ID" value="CCC71310.1"/>
    <property type="molecule type" value="Genomic_DNA"/>
</dbReference>
<feature type="transmembrane region" description="Helical" evidence="1">
    <location>
        <begin position="32"/>
        <end position="62"/>
    </location>
</feature>
<feature type="transmembrane region" description="Helical" evidence="1">
    <location>
        <begin position="82"/>
        <end position="106"/>
    </location>
</feature>
<dbReference type="Proteomes" id="UP000001640">
    <property type="component" value="Chromosome 7"/>
</dbReference>
<dbReference type="eggNOG" id="ENOG502QVFG">
    <property type="taxonomic scope" value="Eukaryota"/>
</dbReference>
<keyword evidence="1" id="KW-0812">Transmembrane</keyword>
<dbReference type="PANTHER" id="PTHR36424:SF1">
    <property type="entry name" value="LOW AFFINITY K(+) TRANSPORTER 1-RELATED"/>
    <property type="match status" value="1"/>
</dbReference>
<dbReference type="OrthoDB" id="2128042at2759"/>
<dbReference type="GO" id="GO:0043332">
    <property type="term" value="C:mating projection tip"/>
    <property type="evidence" value="ECO:0007669"/>
    <property type="project" value="EnsemblFungi"/>
</dbReference>
<dbReference type="KEGG" id="ncs:NCAS_0G04230"/>
<dbReference type="GeneID" id="96904974"/>
<dbReference type="Pfam" id="PF16944">
    <property type="entry name" value="KCH"/>
    <property type="match status" value="1"/>
</dbReference>
<dbReference type="GO" id="GO:0005886">
    <property type="term" value="C:plasma membrane"/>
    <property type="evidence" value="ECO:0007669"/>
    <property type="project" value="EnsemblFungi"/>
</dbReference>
<dbReference type="RefSeq" id="XP_003677661.1">
    <property type="nucleotide sequence ID" value="XM_003677613.1"/>
</dbReference>
<sequence length="406" mass="47163">MFLKKNSEYSVNGRKFEELDVTPFKSHEFQTILSYAIIIWGLSVMKFALLISDIYTCIKLLAFNTWSNNYIKPFLPFNVSKWLFSACIIFSIILLLYDIICGLRVYKRQIITNCYMNNFARTFYCLLNYSVFCVLDRITPNGRFQKIAFFTFFELKNCFRLVLTDSPRQVINGLTLWSVLIAVNDEGGNSDNLKNLESFHGLINKIRRIAQSNHEEAVILSFMLFSFIIWTFFILKFFTALSCSFYVYKRLSVEYKVTGGLKEYIRMTVNYNIDYLMESQNLLLNGTVSGVTNKPIMGVFSLNSLERHHSFLESIYPDDISAKTIMRPKRLTSMIIPDDSLGYVTYLKKSAILNGDLLKAPKRTSVDTLPSYYNFDGSSDSIFVDRNTWKPSHIFTPQKAFFRDHK</sequence>
<reference key="2">
    <citation type="submission" date="2011-08" db="EMBL/GenBank/DDBJ databases">
        <title>Genome sequence of Naumovozyma castellii.</title>
        <authorList>
            <person name="Gordon J.L."/>
            <person name="Armisen D."/>
            <person name="Proux-Wera E."/>
            <person name="OhEigeartaigh S.S."/>
            <person name="Byrne K.P."/>
            <person name="Wolfe K.H."/>
        </authorList>
    </citation>
    <scope>NUCLEOTIDE SEQUENCE</scope>
    <source>
        <strain>Type strain:CBS 4309</strain>
    </source>
</reference>
<name>G0VHK3_NAUCA</name>
<reference evidence="2 3" key="1">
    <citation type="journal article" date="2011" name="Proc. Natl. Acad. Sci. U.S.A.">
        <title>Evolutionary erosion of yeast sex chromosomes by mating-type switching accidents.</title>
        <authorList>
            <person name="Gordon J.L."/>
            <person name="Armisen D."/>
            <person name="Proux-Wera E."/>
            <person name="Oheigeartaigh S.S."/>
            <person name="Byrne K.P."/>
            <person name="Wolfe K.H."/>
        </authorList>
    </citation>
    <scope>NUCLEOTIDE SEQUENCE [LARGE SCALE GENOMIC DNA]</scope>
    <source>
        <strain evidence="3">ATCC 76901 / BCRC 22586 / CBS 4309 / NBRC 1992 / NRRL Y-12630</strain>
    </source>
</reference>
<dbReference type="GO" id="GO:0005934">
    <property type="term" value="C:cellular bud tip"/>
    <property type="evidence" value="ECO:0007669"/>
    <property type="project" value="EnsemblFungi"/>
</dbReference>
<keyword evidence="3" id="KW-1185">Reference proteome</keyword>
<dbReference type="HOGENOM" id="CLU_036942_2_0_1"/>
<keyword evidence="1" id="KW-1133">Transmembrane helix</keyword>
<dbReference type="AlphaFoldDB" id="G0VHK3"/>
<dbReference type="GO" id="GO:0015079">
    <property type="term" value="F:potassium ion transmembrane transporter activity"/>
    <property type="evidence" value="ECO:0007669"/>
    <property type="project" value="EnsemblFungi"/>
</dbReference>
<dbReference type="InterPro" id="IPR031606">
    <property type="entry name" value="Kch1/2"/>
</dbReference>
<dbReference type="OMA" id="FFELKNC"/>
<feature type="transmembrane region" description="Helical" evidence="1">
    <location>
        <begin position="217"/>
        <end position="238"/>
    </location>
</feature>
<evidence type="ECO:0000256" key="1">
    <source>
        <dbReference type="SAM" id="Phobius"/>
    </source>
</evidence>
<dbReference type="InParanoid" id="G0VHK3"/>
<organism evidence="2 3">
    <name type="scientific">Naumovozyma castellii</name>
    <name type="common">Yeast</name>
    <name type="synonym">Saccharomyces castellii</name>
    <dbReference type="NCBI Taxonomy" id="27288"/>
    <lineage>
        <taxon>Eukaryota</taxon>
        <taxon>Fungi</taxon>
        <taxon>Dikarya</taxon>
        <taxon>Ascomycota</taxon>
        <taxon>Saccharomycotina</taxon>
        <taxon>Saccharomycetes</taxon>
        <taxon>Saccharomycetales</taxon>
        <taxon>Saccharomycetaceae</taxon>
        <taxon>Naumovozyma</taxon>
    </lineage>
</organism>
<evidence type="ECO:0000313" key="2">
    <source>
        <dbReference type="EMBL" id="CCC71310.1"/>
    </source>
</evidence>
<accession>G0VHK3</accession>